<gene>
    <name evidence="1" type="ORF">AB7A72_20510</name>
</gene>
<reference evidence="1 2" key="1">
    <citation type="journal article" date="2016" name="Int. J. Syst. Evol. Microbiol.">
        <title>Description of Comamonas sediminis sp. nov., isolated from lagoon sediments.</title>
        <authorList>
            <person name="Subhash Y."/>
            <person name="Bang J.J."/>
            <person name="You T.H."/>
            <person name="Lee S.S."/>
        </authorList>
    </citation>
    <scope>NUCLEOTIDE SEQUENCE [LARGE SCALE GENOMIC DNA]</scope>
    <source>
        <strain evidence="1 2">JCM 31169</strain>
    </source>
</reference>
<protein>
    <submittedName>
        <fullName evidence="1">Uncharacterized protein</fullName>
    </submittedName>
</protein>
<dbReference type="Gene3D" id="2.40.10.180">
    <property type="entry name" value="Phage tail proteins"/>
    <property type="match status" value="1"/>
</dbReference>
<proteinExistence type="predicted"/>
<evidence type="ECO:0000313" key="2">
    <source>
        <dbReference type="Proteomes" id="UP001562178"/>
    </source>
</evidence>
<organism evidence="1 2">
    <name type="scientific">Comamonas sediminis</name>
    <dbReference type="NCBI Taxonomy" id="1783360"/>
    <lineage>
        <taxon>Bacteria</taxon>
        <taxon>Pseudomonadati</taxon>
        <taxon>Pseudomonadota</taxon>
        <taxon>Betaproteobacteria</taxon>
        <taxon>Burkholderiales</taxon>
        <taxon>Comamonadaceae</taxon>
        <taxon>Comamonas</taxon>
    </lineage>
</organism>
<name>A0ABV4B781_9BURK</name>
<dbReference type="RefSeq" id="WP_369460999.1">
    <property type="nucleotide sequence ID" value="NZ_JBGBDC010000010.1"/>
</dbReference>
<accession>A0ABV4B781</accession>
<dbReference type="Pfam" id="PF05354">
    <property type="entry name" value="Phage_attach"/>
    <property type="match status" value="1"/>
</dbReference>
<dbReference type="InterPro" id="IPR053734">
    <property type="entry name" value="Phage_Head-Tail_Connect_sf"/>
</dbReference>
<keyword evidence="2" id="KW-1185">Reference proteome</keyword>
<dbReference type="EMBL" id="JBGBDC010000010">
    <property type="protein sequence ID" value="MEY2253412.1"/>
    <property type="molecule type" value="Genomic_DNA"/>
</dbReference>
<dbReference type="Proteomes" id="UP001562178">
    <property type="component" value="Unassembled WGS sequence"/>
</dbReference>
<comment type="caution">
    <text evidence="1">The sequence shown here is derived from an EMBL/GenBank/DDBJ whole genome shotgun (WGS) entry which is preliminary data.</text>
</comment>
<sequence length="104" mass="10924">MVANIAPFAAIQQRTNAAVMQRLANAVARVDGGEPFGVIFESPYGDAFGGDVDSRSPQCKGSAEMLGSLQRGAAISIDATTYRVQDVEPDGAGLVLVRLIQEID</sequence>
<evidence type="ECO:0000313" key="1">
    <source>
        <dbReference type="EMBL" id="MEY2253412.1"/>
    </source>
</evidence>
<dbReference type="InterPro" id="IPR008018">
    <property type="entry name" value="Phage_tail_attach_FII"/>
</dbReference>